<feature type="region of interest" description="Disordered" evidence="1">
    <location>
        <begin position="398"/>
        <end position="417"/>
    </location>
</feature>
<keyword evidence="2" id="KW-0472">Membrane</keyword>
<evidence type="ECO:0000256" key="1">
    <source>
        <dbReference type="SAM" id="MobiDB-lite"/>
    </source>
</evidence>
<keyword evidence="2" id="KW-1133">Transmembrane helix</keyword>
<sequence>MSTNAPASGSMTVSTSTSTNTPTAPTTAPTAAKRKYDEIVASFPAPTAKKKKAKRSPNAARSTPERFDGMARYLTRGFHPFMDIGLVLEEGCEHHWGTAVSDTPSKTVQVPASERLQQVRRVAAFDEMFSLAPDLLDVVKLLFAGFESDPDSWNAFVTTMRASANSGRVGDTGGLKHMLNYVLPDTTKYVLVPAIAKGESKSSRGLAHPILRHLILGWTDRLKLPCLDLPTIDPETGKILQTLPAPADTSPNEYLDRILNGNVEISNDELPSFLWAHGSFDPDNYDKGLLRGELLLRVVRHIWTAPSSAILGPEDEIPAVCQARIHGKYMMTPEMIGCAAVQARTMLSTKDWRRRDGAFNYETLHDQVVALFSGLPGDEWAVDTLAWFQRMVFGDSTPSGEEGGLDRPHPSPHLPPPLPPLLDTSRRCFPLKQFRLIKVSTIVVILFVLVRIILPSFNIHGSLCILGTRARIIVFQHFARSLLPLASTTTTHRDIKLK</sequence>
<name>A0AAD7EFQ4_9AGAR</name>
<protein>
    <submittedName>
        <fullName evidence="3">Uncharacterized protein</fullName>
    </submittedName>
</protein>
<dbReference type="EMBL" id="JARIHO010000052">
    <property type="protein sequence ID" value="KAJ7321032.1"/>
    <property type="molecule type" value="Genomic_DNA"/>
</dbReference>
<organism evidence="3 4">
    <name type="scientific">Mycena albidolilacea</name>
    <dbReference type="NCBI Taxonomy" id="1033008"/>
    <lineage>
        <taxon>Eukaryota</taxon>
        <taxon>Fungi</taxon>
        <taxon>Dikarya</taxon>
        <taxon>Basidiomycota</taxon>
        <taxon>Agaricomycotina</taxon>
        <taxon>Agaricomycetes</taxon>
        <taxon>Agaricomycetidae</taxon>
        <taxon>Agaricales</taxon>
        <taxon>Marasmiineae</taxon>
        <taxon>Mycenaceae</taxon>
        <taxon>Mycena</taxon>
    </lineage>
</organism>
<proteinExistence type="predicted"/>
<keyword evidence="2" id="KW-0812">Transmembrane</keyword>
<evidence type="ECO:0000313" key="3">
    <source>
        <dbReference type="EMBL" id="KAJ7321032.1"/>
    </source>
</evidence>
<evidence type="ECO:0000256" key="2">
    <source>
        <dbReference type="SAM" id="Phobius"/>
    </source>
</evidence>
<reference evidence="3" key="1">
    <citation type="submission" date="2023-03" db="EMBL/GenBank/DDBJ databases">
        <title>Massive genome expansion in bonnet fungi (Mycena s.s.) driven by repeated elements and novel gene families across ecological guilds.</title>
        <authorList>
            <consortium name="Lawrence Berkeley National Laboratory"/>
            <person name="Harder C.B."/>
            <person name="Miyauchi S."/>
            <person name="Viragh M."/>
            <person name="Kuo A."/>
            <person name="Thoen E."/>
            <person name="Andreopoulos B."/>
            <person name="Lu D."/>
            <person name="Skrede I."/>
            <person name="Drula E."/>
            <person name="Henrissat B."/>
            <person name="Morin E."/>
            <person name="Kohler A."/>
            <person name="Barry K."/>
            <person name="LaButti K."/>
            <person name="Morin E."/>
            <person name="Salamov A."/>
            <person name="Lipzen A."/>
            <person name="Mereny Z."/>
            <person name="Hegedus B."/>
            <person name="Baldrian P."/>
            <person name="Stursova M."/>
            <person name="Weitz H."/>
            <person name="Taylor A."/>
            <person name="Grigoriev I.V."/>
            <person name="Nagy L.G."/>
            <person name="Martin F."/>
            <person name="Kauserud H."/>
        </authorList>
    </citation>
    <scope>NUCLEOTIDE SEQUENCE</scope>
    <source>
        <strain evidence="3">CBHHK002</strain>
    </source>
</reference>
<dbReference type="InterPro" id="IPR046521">
    <property type="entry name" value="DUF6698"/>
</dbReference>
<feature type="compositionally biased region" description="Low complexity" evidence="1">
    <location>
        <begin position="7"/>
        <end position="31"/>
    </location>
</feature>
<feature type="transmembrane region" description="Helical" evidence="2">
    <location>
        <begin position="436"/>
        <end position="454"/>
    </location>
</feature>
<feature type="region of interest" description="Disordered" evidence="1">
    <location>
        <begin position="1"/>
        <end position="64"/>
    </location>
</feature>
<accession>A0AAD7EFQ4</accession>
<evidence type="ECO:0000313" key="4">
    <source>
        <dbReference type="Proteomes" id="UP001218218"/>
    </source>
</evidence>
<dbReference type="Proteomes" id="UP001218218">
    <property type="component" value="Unassembled WGS sequence"/>
</dbReference>
<gene>
    <name evidence="3" type="ORF">DFH08DRAFT_970330</name>
</gene>
<dbReference type="Pfam" id="PF20414">
    <property type="entry name" value="DUF6698"/>
    <property type="match status" value="1"/>
</dbReference>
<comment type="caution">
    <text evidence="3">The sequence shown here is derived from an EMBL/GenBank/DDBJ whole genome shotgun (WGS) entry which is preliminary data.</text>
</comment>
<dbReference type="AlphaFoldDB" id="A0AAD7EFQ4"/>
<keyword evidence="4" id="KW-1185">Reference proteome</keyword>